<dbReference type="EMBL" id="JBBKZT010000017">
    <property type="protein sequence ID" value="MEJ8850766.1"/>
    <property type="molecule type" value="Genomic_DNA"/>
</dbReference>
<dbReference type="Pfam" id="PF03401">
    <property type="entry name" value="TctC"/>
    <property type="match status" value="1"/>
</dbReference>
<organism evidence="2 3">
    <name type="scientific">Variovorax rhizosphaerae</name>
    <dbReference type="NCBI Taxonomy" id="1836200"/>
    <lineage>
        <taxon>Bacteria</taxon>
        <taxon>Pseudomonadati</taxon>
        <taxon>Pseudomonadota</taxon>
        <taxon>Betaproteobacteria</taxon>
        <taxon>Burkholderiales</taxon>
        <taxon>Comamonadaceae</taxon>
        <taxon>Variovorax</taxon>
    </lineage>
</organism>
<comment type="similarity">
    <text evidence="1">Belongs to the UPF0065 (bug) family.</text>
</comment>
<dbReference type="PANTHER" id="PTHR42928">
    <property type="entry name" value="TRICARBOXYLATE-BINDING PROTEIN"/>
    <property type="match status" value="1"/>
</dbReference>
<gene>
    <name evidence="2" type="ORF">WKW82_29285</name>
</gene>
<evidence type="ECO:0000313" key="2">
    <source>
        <dbReference type="EMBL" id="MEJ8850766.1"/>
    </source>
</evidence>
<protein>
    <submittedName>
        <fullName evidence="2">Tripartite tricarboxylate transporter substrate binding protein</fullName>
    </submittedName>
</protein>
<dbReference type="InterPro" id="IPR042100">
    <property type="entry name" value="Bug_dom1"/>
</dbReference>
<dbReference type="InterPro" id="IPR005064">
    <property type="entry name" value="BUG"/>
</dbReference>
<dbReference type="PIRSF" id="PIRSF017082">
    <property type="entry name" value="YflP"/>
    <property type="match status" value="1"/>
</dbReference>
<keyword evidence="3" id="KW-1185">Reference proteome</keyword>
<evidence type="ECO:0000256" key="1">
    <source>
        <dbReference type="ARBA" id="ARBA00006987"/>
    </source>
</evidence>
<dbReference type="PANTHER" id="PTHR42928:SF5">
    <property type="entry name" value="BLR1237 PROTEIN"/>
    <property type="match status" value="1"/>
</dbReference>
<accession>A0ABU8WT89</accession>
<proteinExistence type="inferred from homology"/>
<evidence type="ECO:0000313" key="3">
    <source>
        <dbReference type="Proteomes" id="UP001385892"/>
    </source>
</evidence>
<sequence>MPSRSARRTQCEAEPAALSRRHLLALALGGLVPTLGRAQEVGRPVKLIVGFAPGGSADLIARLIAPRLSEALGSTVVVENRAGASGTLASAFVARSTPDGTTLLMGSQSPVIITPQTLRSSTFKPLSELVAVNTVGLTTQVIAVNPATGIKTLADLIAVARAKRLSLASAGTGGMTHVAIELLNRAAGGRVVHVPYKGSGPGINDMLARHVQGVVADLAPLLPFIQERRLVAVAVTSEKRFEFLPDVPTANETIPGLGATSWAGVLAPGATPTPVVARINAALVSVAAHEDVKAQLRKAGFIPSTMASPRDFQAFLAADFTRWGRVIKELDIVSDE</sequence>
<reference evidence="2 3" key="1">
    <citation type="submission" date="2024-03" db="EMBL/GenBank/DDBJ databases">
        <title>Novel species of the genus Variovorax.</title>
        <authorList>
            <person name="Liu Q."/>
            <person name="Xin Y.-H."/>
        </authorList>
    </citation>
    <scope>NUCLEOTIDE SEQUENCE [LARGE SCALE GENOMIC DNA]</scope>
    <source>
        <strain evidence="2 3">KACC 18900</strain>
    </source>
</reference>
<name>A0ABU8WT89_9BURK</name>
<comment type="caution">
    <text evidence="2">The sequence shown here is derived from an EMBL/GenBank/DDBJ whole genome shotgun (WGS) entry which is preliminary data.</text>
</comment>
<dbReference type="Gene3D" id="3.40.190.10">
    <property type="entry name" value="Periplasmic binding protein-like II"/>
    <property type="match status" value="1"/>
</dbReference>
<dbReference type="Gene3D" id="3.40.190.150">
    <property type="entry name" value="Bordetella uptake gene, domain 1"/>
    <property type="match status" value="1"/>
</dbReference>
<dbReference type="CDD" id="cd07012">
    <property type="entry name" value="PBP2_Bug_TTT"/>
    <property type="match status" value="1"/>
</dbReference>
<dbReference type="RefSeq" id="WP_340346209.1">
    <property type="nucleotide sequence ID" value="NZ_JBBKZT010000017.1"/>
</dbReference>
<dbReference type="SUPFAM" id="SSF53850">
    <property type="entry name" value="Periplasmic binding protein-like II"/>
    <property type="match status" value="1"/>
</dbReference>
<dbReference type="Proteomes" id="UP001385892">
    <property type="component" value="Unassembled WGS sequence"/>
</dbReference>